<keyword evidence="2" id="KW-1185">Reference proteome</keyword>
<dbReference type="AlphaFoldDB" id="A0A1V9FBQ8"/>
<dbReference type="EMBL" id="LWBP01000205">
    <property type="protein sequence ID" value="OQP55798.1"/>
    <property type="molecule type" value="Genomic_DNA"/>
</dbReference>
<dbReference type="Pfam" id="PF13835">
    <property type="entry name" value="DUF4194"/>
    <property type="match status" value="1"/>
</dbReference>
<evidence type="ECO:0000313" key="1">
    <source>
        <dbReference type="EMBL" id="OQP55798.1"/>
    </source>
</evidence>
<dbReference type="OrthoDB" id="369102at2"/>
<evidence type="ECO:0000313" key="2">
    <source>
        <dbReference type="Proteomes" id="UP000192276"/>
    </source>
</evidence>
<dbReference type="InterPro" id="IPR025449">
    <property type="entry name" value="JetB"/>
</dbReference>
<gene>
    <name evidence="1" type="ORF">A4R26_27245</name>
</gene>
<reference evidence="2" key="1">
    <citation type="submission" date="2016-04" db="EMBL/GenBank/DDBJ databases">
        <authorList>
            <person name="Chen L."/>
            <person name="Zhuang W."/>
            <person name="Wang G."/>
        </authorList>
    </citation>
    <scope>NUCLEOTIDE SEQUENCE [LARGE SCALE GENOMIC DNA]</scope>
    <source>
        <strain evidence="2">208</strain>
    </source>
</reference>
<comment type="caution">
    <text evidence="1">The sequence shown here is derived from an EMBL/GenBank/DDBJ whole genome shotgun (WGS) entry which is preliminary data.</text>
</comment>
<dbReference type="Proteomes" id="UP000192276">
    <property type="component" value="Unassembled WGS sequence"/>
</dbReference>
<organism evidence="1 2">
    <name type="scientific">Niastella populi</name>
    <dbReference type="NCBI Taxonomy" id="550983"/>
    <lineage>
        <taxon>Bacteria</taxon>
        <taxon>Pseudomonadati</taxon>
        <taxon>Bacteroidota</taxon>
        <taxon>Chitinophagia</taxon>
        <taxon>Chitinophagales</taxon>
        <taxon>Chitinophagaceae</taxon>
        <taxon>Niastella</taxon>
    </lineage>
</organism>
<proteinExistence type="predicted"/>
<dbReference type="STRING" id="550983.A4R26_27245"/>
<dbReference type="RefSeq" id="WP_081169202.1">
    <property type="nucleotide sequence ID" value="NZ_LWBP01000205.1"/>
</dbReference>
<name>A0A1V9FBQ8_9BACT</name>
<accession>A0A1V9FBQ8</accession>
<sequence length="188" mass="21897">MTTEYALSLITLLKGILYNHQKAAWENLLQYEPEIKKYFFAIGLDVYIDKSEGYAYLQQIEQEVETELPKLAEKRQLNFFTSLLCLVLRKYLLEQDAQGGSVRAIITQQEIIHRTRSFLPGTSDEAKQQDKIITTINKVIEMGFLRKLEDAENNYEIHRIIKGFVNASVIDDMLQRLQRHAIEKNITD</sequence>
<evidence type="ECO:0008006" key="3">
    <source>
        <dbReference type="Google" id="ProtNLM"/>
    </source>
</evidence>
<protein>
    <recommendedName>
        <fullName evidence="3">DUF4194 domain-containing protein</fullName>
    </recommendedName>
</protein>